<sequence length="235" mass="26069">MFSVSVDEYEANLTSHRNGTHMVDSDSETDVEPEVETSPSTCFQTLEFPLLIIRARKSLTNASFVPIDANGLQLVRILPFPNALAAPYVFNVVACIIADNCFLTMRGDDRDIASCWLEAPEGLEIQFIAVLCAVREAVRNLSSGSKDLRELICPARGRRTPRLQVAWSLLDHQGESRSHELPVSNQAGRRLALLQLRDVPVGRRVHASFTLWHSSAAFPGQIIVFGAMLERITLL</sequence>
<name>A0ACB8RJ61_9AGAM</name>
<accession>A0ACB8RJ61</accession>
<organism evidence="1 2">
    <name type="scientific">Auriscalpium vulgare</name>
    <dbReference type="NCBI Taxonomy" id="40419"/>
    <lineage>
        <taxon>Eukaryota</taxon>
        <taxon>Fungi</taxon>
        <taxon>Dikarya</taxon>
        <taxon>Basidiomycota</taxon>
        <taxon>Agaricomycotina</taxon>
        <taxon>Agaricomycetes</taxon>
        <taxon>Russulales</taxon>
        <taxon>Auriscalpiaceae</taxon>
        <taxon>Auriscalpium</taxon>
    </lineage>
</organism>
<keyword evidence="2" id="KW-1185">Reference proteome</keyword>
<evidence type="ECO:0000313" key="1">
    <source>
        <dbReference type="EMBL" id="KAI0043922.1"/>
    </source>
</evidence>
<proteinExistence type="predicted"/>
<protein>
    <submittedName>
        <fullName evidence="1">Uncharacterized protein</fullName>
    </submittedName>
</protein>
<gene>
    <name evidence="1" type="ORF">FA95DRAFT_1608993</name>
</gene>
<reference evidence="1" key="1">
    <citation type="submission" date="2021-02" db="EMBL/GenBank/DDBJ databases">
        <authorList>
            <consortium name="DOE Joint Genome Institute"/>
            <person name="Ahrendt S."/>
            <person name="Looney B.P."/>
            <person name="Miyauchi S."/>
            <person name="Morin E."/>
            <person name="Drula E."/>
            <person name="Courty P.E."/>
            <person name="Chicoki N."/>
            <person name="Fauchery L."/>
            <person name="Kohler A."/>
            <person name="Kuo A."/>
            <person name="Labutti K."/>
            <person name="Pangilinan J."/>
            <person name="Lipzen A."/>
            <person name="Riley R."/>
            <person name="Andreopoulos W."/>
            <person name="He G."/>
            <person name="Johnson J."/>
            <person name="Barry K.W."/>
            <person name="Grigoriev I.V."/>
            <person name="Nagy L."/>
            <person name="Hibbett D."/>
            <person name="Henrissat B."/>
            <person name="Matheny P.B."/>
            <person name="Labbe J."/>
            <person name="Martin F."/>
        </authorList>
    </citation>
    <scope>NUCLEOTIDE SEQUENCE</scope>
    <source>
        <strain evidence="1">FP105234-sp</strain>
    </source>
</reference>
<dbReference type="Proteomes" id="UP000814033">
    <property type="component" value="Unassembled WGS sequence"/>
</dbReference>
<comment type="caution">
    <text evidence="1">The sequence shown here is derived from an EMBL/GenBank/DDBJ whole genome shotgun (WGS) entry which is preliminary data.</text>
</comment>
<evidence type="ECO:0000313" key="2">
    <source>
        <dbReference type="Proteomes" id="UP000814033"/>
    </source>
</evidence>
<reference evidence="1" key="2">
    <citation type="journal article" date="2022" name="New Phytol.">
        <title>Evolutionary transition to the ectomycorrhizal habit in the genomes of a hyperdiverse lineage of mushroom-forming fungi.</title>
        <authorList>
            <person name="Looney B."/>
            <person name="Miyauchi S."/>
            <person name="Morin E."/>
            <person name="Drula E."/>
            <person name="Courty P.E."/>
            <person name="Kohler A."/>
            <person name="Kuo A."/>
            <person name="LaButti K."/>
            <person name="Pangilinan J."/>
            <person name="Lipzen A."/>
            <person name="Riley R."/>
            <person name="Andreopoulos W."/>
            <person name="He G."/>
            <person name="Johnson J."/>
            <person name="Nolan M."/>
            <person name="Tritt A."/>
            <person name="Barry K.W."/>
            <person name="Grigoriev I.V."/>
            <person name="Nagy L.G."/>
            <person name="Hibbett D."/>
            <person name="Henrissat B."/>
            <person name="Matheny P.B."/>
            <person name="Labbe J."/>
            <person name="Martin F.M."/>
        </authorList>
    </citation>
    <scope>NUCLEOTIDE SEQUENCE</scope>
    <source>
        <strain evidence="1">FP105234-sp</strain>
    </source>
</reference>
<dbReference type="EMBL" id="MU276000">
    <property type="protein sequence ID" value="KAI0043922.1"/>
    <property type="molecule type" value="Genomic_DNA"/>
</dbReference>